<protein>
    <recommendedName>
        <fullName evidence="2">Oxidoreductase molybdopterin-binding domain-containing protein</fullName>
    </recommendedName>
</protein>
<gene>
    <name evidence="3" type="ORF">BTO32_06095</name>
</gene>
<dbReference type="STRING" id="135739.BTO32_06095"/>
<organism evidence="3 4">
    <name type="scientific">Marinobacter lutaoensis</name>
    <dbReference type="NCBI Taxonomy" id="135739"/>
    <lineage>
        <taxon>Bacteria</taxon>
        <taxon>Pseudomonadati</taxon>
        <taxon>Pseudomonadota</taxon>
        <taxon>Gammaproteobacteria</taxon>
        <taxon>Pseudomonadales</taxon>
        <taxon>Marinobacteraceae</taxon>
        <taxon>Marinobacter</taxon>
    </lineage>
</organism>
<keyword evidence="1" id="KW-0732">Signal</keyword>
<feature type="chain" id="PRO_5043151266" description="Oxidoreductase molybdopterin-binding domain-containing protein" evidence="1">
    <location>
        <begin position="32"/>
        <end position="164"/>
    </location>
</feature>
<dbReference type="AlphaFoldDB" id="A0A1V2DVG6"/>
<feature type="domain" description="Oxidoreductase molybdopterin-binding" evidence="2">
    <location>
        <begin position="67"/>
        <end position="138"/>
    </location>
</feature>
<evidence type="ECO:0000313" key="4">
    <source>
        <dbReference type="Proteomes" id="UP000189339"/>
    </source>
</evidence>
<accession>A0A1V2DVG6</accession>
<dbReference type="Pfam" id="PF00174">
    <property type="entry name" value="Oxidored_molyb"/>
    <property type="match status" value="1"/>
</dbReference>
<dbReference type="EMBL" id="MSCW01000004">
    <property type="protein sequence ID" value="ONF44547.1"/>
    <property type="molecule type" value="Genomic_DNA"/>
</dbReference>
<sequence length="164" mass="18333">MTRVYPEPRPMKPRIALFALLFSLLSLPLQAAPKLTLISADRQQVLDRDQLEALPQTTIVTTSPYFEGTATFTGPTLARVLDALGVSGRSQATFQALNDYRVSGSLDELLSLDAIVATRKDGQAMSVRDRGPFWIMLPLSERPELDDPLYHRFMVWQLSGIELE</sequence>
<proteinExistence type="predicted"/>
<reference evidence="3 4" key="1">
    <citation type="submission" date="2016-12" db="EMBL/GenBank/DDBJ databases">
        <title>Marinobacter lutaoensis whole genome sequencing.</title>
        <authorList>
            <person name="Verma A."/>
            <person name="Krishnamurthi S."/>
        </authorList>
    </citation>
    <scope>NUCLEOTIDE SEQUENCE [LARGE SCALE GENOMIC DNA]</scope>
    <source>
        <strain evidence="3 4">T5054</strain>
    </source>
</reference>
<dbReference type="OrthoDB" id="9798763at2"/>
<evidence type="ECO:0000313" key="3">
    <source>
        <dbReference type="EMBL" id="ONF44547.1"/>
    </source>
</evidence>
<dbReference type="SUPFAM" id="SSF56524">
    <property type="entry name" value="Oxidoreductase molybdopterin-binding domain"/>
    <property type="match status" value="1"/>
</dbReference>
<dbReference type="InterPro" id="IPR036374">
    <property type="entry name" value="OxRdtase_Mopterin-bd_sf"/>
</dbReference>
<comment type="caution">
    <text evidence="3">The sequence shown here is derived from an EMBL/GenBank/DDBJ whole genome shotgun (WGS) entry which is preliminary data.</text>
</comment>
<dbReference type="InterPro" id="IPR000572">
    <property type="entry name" value="OxRdtase_Mopterin-bd_dom"/>
</dbReference>
<evidence type="ECO:0000256" key="1">
    <source>
        <dbReference type="SAM" id="SignalP"/>
    </source>
</evidence>
<evidence type="ECO:0000259" key="2">
    <source>
        <dbReference type="Pfam" id="PF00174"/>
    </source>
</evidence>
<keyword evidence="4" id="KW-1185">Reference proteome</keyword>
<dbReference type="Gene3D" id="3.90.420.10">
    <property type="entry name" value="Oxidoreductase, molybdopterin-binding domain"/>
    <property type="match status" value="1"/>
</dbReference>
<dbReference type="Proteomes" id="UP000189339">
    <property type="component" value="Unassembled WGS sequence"/>
</dbReference>
<feature type="signal peptide" evidence="1">
    <location>
        <begin position="1"/>
        <end position="31"/>
    </location>
</feature>
<name>A0A1V2DVG6_9GAMM</name>